<dbReference type="InterPro" id="IPR053162">
    <property type="entry name" value="DnaD"/>
</dbReference>
<dbReference type="InterPro" id="IPR006343">
    <property type="entry name" value="DnaB/C_C"/>
</dbReference>
<feature type="domain" description="DnaB/C C-terminal" evidence="3">
    <location>
        <begin position="177"/>
        <end position="247"/>
    </location>
</feature>
<sequence>MESRSIVRVEKNKDYTIINNTSIQDTRLSWKAKAIHVFMLSKPDDWTFYNEEMQQWAKDGKDSFTAGLRELQKFGYVKKERRRVEGGKFDYVTIVYEVPYMDLPLTDNPPSDEPYTGKPLTEKPSTDKPFTENPQLLSTNTLSTDSLNTNTLNNNNDDKEPAYAASKSSTTTPQNAFAFYEQNHFGALGSLIVYKIDSWIKDLSEPLVIKAMEKAILNGKTNWGYVETILKDWRNKKLLTLEAVEAEDLRWKSQQIKAQQRARPQQNNKQNRRTEVVPEWFDNRNEKEQPFVKESKNTTIDFEAERQKVLEMLGKNENVSSG</sequence>
<proteinExistence type="inferred from homology"/>
<dbReference type="Gene3D" id="1.10.10.630">
    <property type="entry name" value="DnaD domain-like"/>
    <property type="match status" value="1"/>
</dbReference>
<evidence type="ECO:0000256" key="1">
    <source>
        <dbReference type="ARBA" id="ARBA00093462"/>
    </source>
</evidence>
<dbReference type="RefSeq" id="WP_112118256.1">
    <property type="nucleotide sequence ID" value="NZ_UAQE01000004.1"/>
</dbReference>
<name>A0A2X1BQK5_9BACI</name>
<dbReference type="AlphaFoldDB" id="A0A2X1BQK5"/>
<dbReference type="InterPro" id="IPR034829">
    <property type="entry name" value="DnaD-like_sf"/>
</dbReference>
<protein>
    <submittedName>
        <fullName evidence="4">Phage replication protein</fullName>
    </submittedName>
</protein>
<feature type="region of interest" description="Disordered" evidence="2">
    <location>
        <begin position="103"/>
        <end position="168"/>
    </location>
</feature>
<dbReference type="PANTHER" id="PTHR37293:SF9">
    <property type="entry name" value="PHI ETA ORF 22-LIKE PROTEIN"/>
    <property type="match status" value="1"/>
</dbReference>
<dbReference type="Pfam" id="PF07261">
    <property type="entry name" value="DnaB_2"/>
    <property type="match status" value="1"/>
</dbReference>
<feature type="region of interest" description="Disordered" evidence="2">
    <location>
        <begin position="256"/>
        <end position="298"/>
    </location>
</feature>
<feature type="compositionally biased region" description="Basic and acidic residues" evidence="2">
    <location>
        <begin position="120"/>
        <end position="130"/>
    </location>
</feature>
<dbReference type="NCBIfam" id="TIGR01446">
    <property type="entry name" value="DnaD_dom"/>
    <property type="match status" value="1"/>
</dbReference>
<dbReference type="PANTHER" id="PTHR37293">
    <property type="entry name" value="PHAGE REPLICATION PROTEIN-RELATED"/>
    <property type="match status" value="1"/>
</dbReference>
<comment type="similarity">
    <text evidence="1">Belongs to the DnaB/DnaD family.</text>
</comment>
<evidence type="ECO:0000313" key="5">
    <source>
        <dbReference type="Proteomes" id="UP000251431"/>
    </source>
</evidence>
<evidence type="ECO:0000313" key="4">
    <source>
        <dbReference type="EMBL" id="SPU38205.1"/>
    </source>
</evidence>
<dbReference type="Proteomes" id="UP000251431">
    <property type="component" value="Unassembled WGS sequence"/>
</dbReference>
<accession>A0A2X1BQK5</accession>
<dbReference type="SUPFAM" id="SSF158499">
    <property type="entry name" value="DnaD domain-like"/>
    <property type="match status" value="1"/>
</dbReference>
<dbReference type="EMBL" id="UAQE01000004">
    <property type="protein sequence ID" value="SPU38205.1"/>
    <property type="molecule type" value="Genomic_DNA"/>
</dbReference>
<feature type="compositionally biased region" description="Low complexity" evidence="2">
    <location>
        <begin position="136"/>
        <end position="155"/>
    </location>
</feature>
<reference evidence="4 5" key="1">
    <citation type="submission" date="2018-06" db="EMBL/GenBank/DDBJ databases">
        <authorList>
            <consortium name="Pathogen Informatics"/>
            <person name="Doyle S."/>
        </authorList>
    </citation>
    <scope>NUCLEOTIDE SEQUENCE [LARGE SCALE GENOMIC DNA]</scope>
    <source>
        <strain evidence="4 5">NCTC7582</strain>
    </source>
</reference>
<organism evidence="4 5">
    <name type="scientific">Lysinibacillus capsici</name>
    <dbReference type="NCBI Taxonomy" id="2115968"/>
    <lineage>
        <taxon>Bacteria</taxon>
        <taxon>Bacillati</taxon>
        <taxon>Bacillota</taxon>
        <taxon>Bacilli</taxon>
        <taxon>Bacillales</taxon>
        <taxon>Bacillaceae</taxon>
        <taxon>Lysinibacillus</taxon>
    </lineage>
</organism>
<evidence type="ECO:0000256" key="2">
    <source>
        <dbReference type="SAM" id="MobiDB-lite"/>
    </source>
</evidence>
<feature type="compositionally biased region" description="Basic and acidic residues" evidence="2">
    <location>
        <begin position="272"/>
        <end position="296"/>
    </location>
</feature>
<gene>
    <name evidence="4" type="ORF">NCTC7582_04159</name>
</gene>
<feature type="compositionally biased region" description="Polar residues" evidence="2">
    <location>
        <begin position="256"/>
        <end position="269"/>
    </location>
</feature>
<evidence type="ECO:0000259" key="3">
    <source>
        <dbReference type="Pfam" id="PF07261"/>
    </source>
</evidence>